<evidence type="ECO:0000313" key="5">
    <source>
        <dbReference type="EMBL" id="CAD6559427.1"/>
    </source>
</evidence>
<dbReference type="GO" id="GO:0047922">
    <property type="term" value="F:gentisate 1,2-dioxygenase activity"/>
    <property type="evidence" value="ECO:0007669"/>
    <property type="project" value="UniProtKB-EC"/>
</dbReference>
<dbReference type="Gene3D" id="2.60.120.10">
    <property type="entry name" value="Jelly Rolls"/>
    <property type="match status" value="1"/>
</dbReference>
<dbReference type="EC" id="1.13.11.4" evidence="3"/>
<dbReference type="EMBL" id="CAJHCQ010000027">
    <property type="protein sequence ID" value="CAD6559427.1"/>
    <property type="molecule type" value="Genomic_DNA"/>
</dbReference>
<proteinExistence type="predicted"/>
<organism evidence="5 6">
    <name type="scientific">Paraburkholderia hiiakae</name>
    <dbReference type="NCBI Taxonomy" id="1081782"/>
    <lineage>
        <taxon>Bacteria</taxon>
        <taxon>Pseudomonadati</taxon>
        <taxon>Pseudomonadota</taxon>
        <taxon>Betaproteobacteria</taxon>
        <taxon>Burkholderiales</taxon>
        <taxon>Burkholderiaceae</taxon>
        <taxon>Paraburkholderia</taxon>
    </lineage>
</organism>
<keyword evidence="6" id="KW-1185">Reference proteome</keyword>
<dbReference type="InterPro" id="IPR011051">
    <property type="entry name" value="RmlC_Cupin_sf"/>
</dbReference>
<dbReference type="Proteomes" id="UP000656319">
    <property type="component" value="Unassembled WGS sequence"/>
</dbReference>
<dbReference type="InterPro" id="IPR013096">
    <property type="entry name" value="Cupin_2"/>
</dbReference>
<comment type="caution">
    <text evidence="5">The sequence shown here is derived from an EMBL/GenBank/DDBJ whole genome shotgun (WGS) entry which is preliminary data.</text>
</comment>
<dbReference type="InterPro" id="IPR011960">
    <property type="entry name" value="Gentisate_dOase"/>
</dbReference>
<dbReference type="Pfam" id="PF07883">
    <property type="entry name" value="Cupin_2"/>
    <property type="match status" value="1"/>
</dbReference>
<evidence type="ECO:0000256" key="1">
    <source>
        <dbReference type="ARBA" id="ARBA00022964"/>
    </source>
</evidence>
<gene>
    <name evidence="5" type="primary">sdgD_2</name>
    <name evidence="5" type="ORF">LMG27952_06860</name>
</gene>
<keyword evidence="1" id="KW-0223">Dioxygenase</keyword>
<dbReference type="CDD" id="cd02216">
    <property type="entry name" value="cupin_GDO-like_N"/>
    <property type="match status" value="1"/>
</dbReference>
<dbReference type="PANTHER" id="PTHR41517">
    <property type="entry name" value="1,2-DIOXYGENASE PROTEIN-RELATED"/>
    <property type="match status" value="1"/>
</dbReference>
<dbReference type="CDD" id="cd06992">
    <property type="entry name" value="cupin_GDO-like_C"/>
    <property type="match status" value="1"/>
</dbReference>
<name>A0ABN7IF20_9BURK</name>
<reference evidence="5 6" key="1">
    <citation type="submission" date="2020-10" db="EMBL/GenBank/DDBJ databases">
        <authorList>
            <person name="Peeters C."/>
        </authorList>
    </citation>
    <scope>NUCLEOTIDE SEQUENCE [LARGE SCALE GENOMIC DNA]</scope>
    <source>
        <strain evidence="5 6">LMG 27952</strain>
    </source>
</reference>
<dbReference type="SUPFAM" id="SSF51182">
    <property type="entry name" value="RmlC-like cupins"/>
    <property type="match status" value="1"/>
</dbReference>
<dbReference type="NCBIfam" id="TIGR02272">
    <property type="entry name" value="gentisate_1_2"/>
    <property type="match status" value="1"/>
</dbReference>
<keyword evidence="2 5" id="KW-0560">Oxidoreductase</keyword>
<accession>A0ABN7IF20</accession>
<evidence type="ECO:0000313" key="6">
    <source>
        <dbReference type="Proteomes" id="UP000656319"/>
    </source>
</evidence>
<sequence>MNTSPIHEKPATTPERLDFYRRLDEKDLAPLWETLATLVTPQPRTACVPAHWQYDRLRGLLMEAGELITAHEAERRVLVLENPGIRGRSQITNSLYAGLQLILPGEIAASHRHAACALRFIIEGNGAYTAVDGERVSMHPGDFIITPSWTFHDHGNTGDEPVVWLDGLDVPIVNLFDTSFAEKYADEVQPVVRAEDDATALYGTNMLPFGYEVRGHNSPLFAYRYEPSRAALAHLAQRGAPHPVHAFKLQYANPATGGYPMPTIGAYLQLLPAGFDGASYRSTDATVFAVAEGSGYSVIDGRRFDWTHRDAFVVPSWVSVSHHAPQGEAVLFSFSDRPAQQALGLWREQGRAA</sequence>
<dbReference type="RefSeq" id="WP_236597175.1">
    <property type="nucleotide sequence ID" value="NZ_CAJHCQ010000027.1"/>
</dbReference>
<evidence type="ECO:0000256" key="2">
    <source>
        <dbReference type="ARBA" id="ARBA00023002"/>
    </source>
</evidence>
<evidence type="ECO:0000256" key="3">
    <source>
        <dbReference type="NCBIfam" id="TIGR02272"/>
    </source>
</evidence>
<evidence type="ECO:0000259" key="4">
    <source>
        <dbReference type="Pfam" id="PF07883"/>
    </source>
</evidence>
<dbReference type="InterPro" id="IPR014710">
    <property type="entry name" value="RmlC-like_jellyroll"/>
</dbReference>
<feature type="domain" description="Cupin type-2" evidence="4">
    <location>
        <begin position="99"/>
        <end position="166"/>
    </location>
</feature>
<dbReference type="PANTHER" id="PTHR41517:SF1">
    <property type="entry name" value="CUPIN"/>
    <property type="match status" value="1"/>
</dbReference>
<dbReference type="InterPro" id="IPR047183">
    <property type="entry name" value="GDO-like"/>
</dbReference>
<protein>
    <recommendedName>
        <fullName evidence="3">Gentisate 1,2-dioxygenase</fullName>
        <ecNumber evidence="3">1.13.11.4</ecNumber>
    </recommendedName>
</protein>